<evidence type="ECO:0000313" key="3">
    <source>
        <dbReference type="Proteomes" id="UP000295718"/>
    </source>
</evidence>
<protein>
    <submittedName>
        <fullName evidence="2">Putative membrane protein YhfC</fullName>
    </submittedName>
</protein>
<evidence type="ECO:0000256" key="1">
    <source>
        <dbReference type="SAM" id="Phobius"/>
    </source>
</evidence>
<dbReference type="InterPro" id="IPR011397">
    <property type="entry name" value="YhfC"/>
</dbReference>
<evidence type="ECO:0000313" key="2">
    <source>
        <dbReference type="EMBL" id="TCL58921.1"/>
    </source>
</evidence>
<keyword evidence="1" id="KW-1133">Transmembrane helix</keyword>
<accession>A0A4R1R0V4</accession>
<gene>
    <name evidence="2" type="ORF">EDD76_10592</name>
</gene>
<feature type="transmembrane region" description="Helical" evidence="1">
    <location>
        <begin position="237"/>
        <end position="259"/>
    </location>
</feature>
<reference evidence="2 3" key="1">
    <citation type="submission" date="2019-03" db="EMBL/GenBank/DDBJ databases">
        <title>Genomic Encyclopedia of Type Strains, Phase IV (KMG-IV): sequencing the most valuable type-strain genomes for metagenomic binning, comparative biology and taxonomic classification.</title>
        <authorList>
            <person name="Goeker M."/>
        </authorList>
    </citation>
    <scope>NUCLEOTIDE SEQUENCE [LARGE SCALE GENOMIC DNA]</scope>
    <source>
        <strain evidence="2 3">DSM 100556</strain>
    </source>
</reference>
<proteinExistence type="predicted"/>
<comment type="caution">
    <text evidence="2">The sequence shown here is derived from an EMBL/GenBank/DDBJ whole genome shotgun (WGS) entry which is preliminary data.</text>
</comment>
<dbReference type="EMBL" id="SLUO01000005">
    <property type="protein sequence ID" value="TCL58921.1"/>
    <property type="molecule type" value="Genomic_DNA"/>
</dbReference>
<keyword evidence="3" id="KW-1185">Reference proteome</keyword>
<dbReference type="Pfam" id="PF10086">
    <property type="entry name" value="YhfC"/>
    <property type="match status" value="1"/>
</dbReference>
<dbReference type="OrthoDB" id="9807167at2"/>
<dbReference type="STRING" id="1469948.GCA_000732725_01797"/>
<feature type="transmembrane region" description="Helical" evidence="1">
    <location>
        <begin position="12"/>
        <end position="31"/>
    </location>
</feature>
<feature type="transmembrane region" description="Helical" evidence="1">
    <location>
        <begin position="212"/>
        <end position="231"/>
    </location>
</feature>
<dbReference type="AlphaFoldDB" id="A0A4R1R0V4"/>
<keyword evidence="1" id="KW-0472">Membrane</keyword>
<organism evidence="2 3">
    <name type="scientific">Kineothrix alysoides</name>
    <dbReference type="NCBI Taxonomy" id="1469948"/>
    <lineage>
        <taxon>Bacteria</taxon>
        <taxon>Bacillati</taxon>
        <taxon>Bacillota</taxon>
        <taxon>Clostridia</taxon>
        <taxon>Lachnospirales</taxon>
        <taxon>Lachnospiraceae</taxon>
        <taxon>Kineothrix</taxon>
    </lineage>
</organism>
<sequence>MVYNVSQVTTMNMWITALVSIFLPIVLLIMWKKKKKVKISPFFVGALIFIIFALILENISHSFFIIRDSALSRFVNGNTWVYVLYGALAAGLFEETGRFVAFKFFMKNNDDKESAVTYGIGHGGIESILVVGFSMLSSIFLISTLNSMGGIDNYVALVPEESQDMVRSSLMSLYTTAPYVYLMGAVERVATIAFHIALSVFVFMAAKRPGKWYFYPVAILLHVFLDVFAVLYQRGVITNIVIMEVIIIAITLITSYFAYRIYQSDARVGTTQTV</sequence>
<feature type="transmembrane region" description="Helical" evidence="1">
    <location>
        <begin position="115"/>
        <end position="142"/>
    </location>
</feature>
<feature type="transmembrane region" description="Helical" evidence="1">
    <location>
        <begin position="43"/>
        <end position="65"/>
    </location>
</feature>
<name>A0A4R1R0V4_9FIRM</name>
<keyword evidence="1" id="KW-0812">Transmembrane</keyword>
<feature type="transmembrane region" description="Helical" evidence="1">
    <location>
        <begin position="179"/>
        <end position="205"/>
    </location>
</feature>
<dbReference type="RefSeq" id="WP_031390499.1">
    <property type="nucleotide sequence ID" value="NZ_JPNB01000001.1"/>
</dbReference>
<feature type="transmembrane region" description="Helical" evidence="1">
    <location>
        <begin position="77"/>
        <end position="94"/>
    </location>
</feature>
<dbReference type="Proteomes" id="UP000295718">
    <property type="component" value="Unassembled WGS sequence"/>
</dbReference>
<dbReference type="PIRSF" id="PIRSF033101">
    <property type="entry name" value="UCP033101"/>
    <property type="match status" value="1"/>
</dbReference>